<evidence type="ECO:0000313" key="2">
    <source>
        <dbReference type="Proteomes" id="UP000070089"/>
    </source>
</evidence>
<sequence length="290" mass="33735">MSLILCLAHKQYRITILEHNKKIFVKLERQLTSNWSLIGERHLPWVRRTDLCVAASGEYVLIYDGTIDILFILDTKLNIINCLKSVLSLDLTETSPVRYRSFFLLTEGNLLVLLYEQFHKKHNMTHRCIVKGEMSCHSTLNSAESGTAVPSINLQTYIETEIYNYGRTRGAILCNNTIYALVQEPLEPKYTVIVCSISKFNGIPDWEIILHNVNFLQFFVYKHQLFALEFDSHNSLIYHFLPGRPHRIQYVHTEVPLQTERRASNIYAKRGLVYTDSNRILLRLSKFILV</sequence>
<proteinExistence type="predicted"/>
<dbReference type="VEuPathDB" id="GiardiaDB:QR46_0239"/>
<accession>A0A132P0J6</accession>
<reference evidence="1 2" key="1">
    <citation type="journal article" date="2015" name="Mol. Biochem. Parasitol.">
        <title>Identification of polymorphic genes for use in assemblage B genotyping assays through comparative genomics of multiple assemblage B Giardia duodenalis isolates.</title>
        <authorList>
            <person name="Wielinga C."/>
            <person name="Thompson R.C."/>
            <person name="Monis P."/>
            <person name="Ryan U."/>
        </authorList>
    </citation>
    <scope>NUCLEOTIDE SEQUENCE [LARGE SCALE GENOMIC DNA]</scope>
    <source>
        <strain evidence="1 2">BAH15c1</strain>
    </source>
</reference>
<dbReference type="OrthoDB" id="10253032at2759"/>
<organism evidence="1 2">
    <name type="scientific">Giardia duodenalis assemblage B</name>
    <dbReference type="NCBI Taxonomy" id="1394984"/>
    <lineage>
        <taxon>Eukaryota</taxon>
        <taxon>Metamonada</taxon>
        <taxon>Diplomonadida</taxon>
        <taxon>Hexamitidae</taxon>
        <taxon>Giardiinae</taxon>
        <taxon>Giardia</taxon>
    </lineage>
</organism>
<gene>
    <name evidence="1" type="ORF">QR46_0239</name>
</gene>
<comment type="caution">
    <text evidence="1">The sequence shown here is derived from an EMBL/GenBank/DDBJ whole genome shotgun (WGS) entry which is preliminary data.</text>
</comment>
<dbReference type="AlphaFoldDB" id="A0A132P0J6"/>
<dbReference type="EMBL" id="JXTI01000003">
    <property type="protein sequence ID" value="KWX15783.1"/>
    <property type="molecule type" value="Genomic_DNA"/>
</dbReference>
<dbReference type="Proteomes" id="UP000070089">
    <property type="component" value="Unassembled WGS sequence"/>
</dbReference>
<name>A0A132P0J6_GIAIN</name>
<protein>
    <submittedName>
        <fullName evidence="1">Uncharacterized protein</fullName>
    </submittedName>
</protein>
<evidence type="ECO:0000313" key="1">
    <source>
        <dbReference type="EMBL" id="KWX15783.1"/>
    </source>
</evidence>